<dbReference type="Pfam" id="PF03478">
    <property type="entry name" value="Beta-prop_KIB1-4"/>
    <property type="match status" value="1"/>
</dbReference>
<reference evidence="2 3" key="1">
    <citation type="submission" date="2020-02" db="EMBL/GenBank/DDBJ databases">
        <authorList>
            <person name="Ma Q."/>
            <person name="Huang Y."/>
            <person name="Song X."/>
            <person name="Pei D."/>
        </authorList>
    </citation>
    <scope>NUCLEOTIDE SEQUENCE [LARGE SCALE GENOMIC DNA]</scope>
    <source>
        <strain evidence="2">Sxm20200214</strain>
        <tissue evidence="2">Leaf</tissue>
    </source>
</reference>
<name>A0A8X7W2L3_BRACI</name>
<dbReference type="InterPro" id="IPR005174">
    <property type="entry name" value="KIB1-4_b-propeller"/>
</dbReference>
<keyword evidence="3" id="KW-1185">Reference proteome</keyword>
<evidence type="ECO:0000313" key="3">
    <source>
        <dbReference type="Proteomes" id="UP000886595"/>
    </source>
</evidence>
<proteinExistence type="predicted"/>
<gene>
    <name evidence="2" type="ORF">Bca52824_015866</name>
</gene>
<dbReference type="PANTHER" id="PTHR44259:SF90">
    <property type="entry name" value="DUF295 DOMAIN-CONTAINING PROTEIN"/>
    <property type="match status" value="1"/>
</dbReference>
<dbReference type="OrthoDB" id="642536at2759"/>
<comment type="caution">
    <text evidence="2">The sequence shown here is derived from an EMBL/GenBank/DDBJ whole genome shotgun (WGS) entry which is preliminary data.</text>
</comment>
<feature type="domain" description="KIB1-4 beta-propeller" evidence="1">
    <location>
        <begin position="57"/>
        <end position="190"/>
    </location>
</feature>
<sequence>MSHQLFRRVSKKLSSSFPTRSLCSRRSNFSTDVVGDSPCGGKLVNFNLYDPKTQNQAKTENQTLPKELSESKWIGSSRGWLASMNKNDSTVHLSKIFNPSKKKETISLPPLTRDKFEHLVNVSVSSPNDEEECVVAVKFYGSRVSLCRLGDSEWTRVHLPCPSFHSSTVIYSERVGRFYLNNCSHMLFRFVERFNSGLNKATTYPNSLTHRESEFIDAFKNLVGLHTT</sequence>
<accession>A0A8X7W2L3</accession>
<dbReference type="EMBL" id="JAAMPC010000003">
    <property type="protein sequence ID" value="KAG2322653.1"/>
    <property type="molecule type" value="Genomic_DNA"/>
</dbReference>
<dbReference type="PANTHER" id="PTHR44259">
    <property type="entry name" value="OS07G0183000 PROTEIN-RELATED"/>
    <property type="match status" value="1"/>
</dbReference>
<dbReference type="Proteomes" id="UP000886595">
    <property type="component" value="Unassembled WGS sequence"/>
</dbReference>
<protein>
    <recommendedName>
        <fullName evidence="1">KIB1-4 beta-propeller domain-containing protein</fullName>
    </recommendedName>
</protein>
<organism evidence="2 3">
    <name type="scientific">Brassica carinata</name>
    <name type="common">Ethiopian mustard</name>
    <name type="synonym">Abyssinian cabbage</name>
    <dbReference type="NCBI Taxonomy" id="52824"/>
    <lineage>
        <taxon>Eukaryota</taxon>
        <taxon>Viridiplantae</taxon>
        <taxon>Streptophyta</taxon>
        <taxon>Embryophyta</taxon>
        <taxon>Tracheophyta</taxon>
        <taxon>Spermatophyta</taxon>
        <taxon>Magnoliopsida</taxon>
        <taxon>eudicotyledons</taxon>
        <taxon>Gunneridae</taxon>
        <taxon>Pentapetalae</taxon>
        <taxon>rosids</taxon>
        <taxon>malvids</taxon>
        <taxon>Brassicales</taxon>
        <taxon>Brassicaceae</taxon>
        <taxon>Brassiceae</taxon>
        <taxon>Brassica</taxon>
    </lineage>
</organism>
<evidence type="ECO:0000313" key="2">
    <source>
        <dbReference type="EMBL" id="KAG2322653.1"/>
    </source>
</evidence>
<dbReference type="AlphaFoldDB" id="A0A8X7W2L3"/>
<evidence type="ECO:0000259" key="1">
    <source>
        <dbReference type="Pfam" id="PF03478"/>
    </source>
</evidence>
<dbReference type="InterPro" id="IPR050942">
    <property type="entry name" value="F-box_BR-signaling"/>
</dbReference>